<accession>A0ABZ2UCK3</accession>
<dbReference type="RefSeq" id="WP_406843695.1">
    <property type="nucleotide sequence ID" value="NZ_CP150845.1"/>
</dbReference>
<dbReference type="Pfam" id="PF20404">
    <property type="entry name" value="DUF6694"/>
    <property type="match status" value="1"/>
</dbReference>
<sequence length="303" mass="34827">MTNKPAFMQLKCFIVLLSVSFIFNGCQEKFNGKNEQDFKTSREKIEKNLSQSEKINLEKALRVIALEAMKLKWEAPEKYDNKSFNKISLEMIDGLSFSSVITLAEDILKTQNKKEIEKLTNEIDHLTLQKNEIANTKKTLNLFRISETKLNKTSFFDEMVPELEVSYQYIGKNKLIGPKTIQFEIRKKSNNEVLKSEIIVNGNSESILENGEVITEYIILGQTKETNPKLWNVQKYPVDNPNLSDYDLVLNVTVLALTPNGKKIEMPKISIEQINNEIKNNQTKLEELKSVKGTLDELELTEQ</sequence>
<evidence type="ECO:0000313" key="3">
    <source>
        <dbReference type="Proteomes" id="UP001623852"/>
    </source>
</evidence>
<dbReference type="Proteomes" id="UP001623852">
    <property type="component" value="Chromosome"/>
</dbReference>
<evidence type="ECO:0000256" key="1">
    <source>
        <dbReference type="SAM" id="Coils"/>
    </source>
</evidence>
<feature type="coiled-coil region" evidence="1">
    <location>
        <begin position="109"/>
        <end position="136"/>
    </location>
</feature>
<gene>
    <name evidence="2" type="ORF">AABD74_17215</name>
</gene>
<dbReference type="InterPro" id="IPR046516">
    <property type="entry name" value="DUF6694"/>
</dbReference>
<reference evidence="2 3" key="1">
    <citation type="submission" date="2024-03" db="EMBL/GenBank/DDBJ databases">
        <title>Flavobacterium soyae.</title>
        <authorList>
            <person name="Zheng W."/>
        </authorList>
    </citation>
    <scope>NUCLEOTIDE SEQUENCE [LARGE SCALE GENOMIC DNA]</scope>
    <source>
        <strain evidence="2 3">55</strain>
    </source>
</reference>
<name>A0ABZ2UCK3_9FLAO</name>
<keyword evidence="2" id="KW-0449">Lipoprotein</keyword>
<proteinExistence type="predicted"/>
<feature type="coiled-coil region" evidence="1">
    <location>
        <begin position="271"/>
        <end position="301"/>
    </location>
</feature>
<organism evidence="2 3">
    <name type="scientific">Flavobacterium soyae</name>
    <dbReference type="NCBI Taxonomy" id="2903098"/>
    <lineage>
        <taxon>Bacteria</taxon>
        <taxon>Pseudomonadati</taxon>
        <taxon>Bacteroidota</taxon>
        <taxon>Flavobacteriia</taxon>
        <taxon>Flavobacteriales</taxon>
        <taxon>Flavobacteriaceae</taxon>
        <taxon>Flavobacterium</taxon>
    </lineage>
</organism>
<protein>
    <submittedName>
        <fullName evidence="2">DUF6694 family lipoprotein</fullName>
    </submittedName>
</protein>
<dbReference type="EMBL" id="CP150845">
    <property type="protein sequence ID" value="WYZ18892.1"/>
    <property type="molecule type" value="Genomic_DNA"/>
</dbReference>
<evidence type="ECO:0000313" key="2">
    <source>
        <dbReference type="EMBL" id="WYZ18892.1"/>
    </source>
</evidence>
<keyword evidence="1" id="KW-0175">Coiled coil</keyword>
<keyword evidence="3" id="KW-1185">Reference proteome</keyword>